<dbReference type="Gene3D" id="3.40.50.410">
    <property type="entry name" value="von Willebrand factor, type A domain"/>
    <property type="match status" value="1"/>
</dbReference>
<dbReference type="Proteomes" id="UP000613768">
    <property type="component" value="Unassembled WGS sequence"/>
</dbReference>
<gene>
    <name evidence="3" type="ORF">IFO71_06385</name>
</gene>
<dbReference type="PANTHER" id="PTHR33608">
    <property type="entry name" value="BLL2464 PROTEIN"/>
    <property type="match status" value="1"/>
</dbReference>
<sequence length="291" mass="31918">MEGLLTSELRAQLRGLVLRARRPPSAGPLGLNASRRRGPGLEFSQHRGYEPGDEPRRIDWKLFARSDRYFVRESESEAALTIWVLLDCSASMAEQDTKGNDKLSCAKQLAAAMLEIARRQNDRFGLVLIGDSSLQPVSLGGGPRHRDRCFAHLLAAQAKGAWPDRLALERLFGLIAHEAVVLMIGDGFEPTGDWLACSLAATGRDVRHIALSTDVEAEFSLHGSWRLIDPESGAELALDADASRADFIARFQAARREQMANLSSVGVLFDEHRIDQAGIGALRKVLQAGNR</sequence>
<dbReference type="AlphaFoldDB" id="A0AAW3ZL07"/>
<evidence type="ECO:0000256" key="1">
    <source>
        <dbReference type="SAM" id="MobiDB-lite"/>
    </source>
</evidence>
<comment type="caution">
    <text evidence="3">The sequence shown here is derived from an EMBL/GenBank/DDBJ whole genome shotgun (WGS) entry which is preliminary data.</text>
</comment>
<accession>A0AAW3ZL07</accession>
<dbReference type="SUPFAM" id="SSF53300">
    <property type="entry name" value="vWA-like"/>
    <property type="match status" value="1"/>
</dbReference>
<evidence type="ECO:0000259" key="2">
    <source>
        <dbReference type="Pfam" id="PF01882"/>
    </source>
</evidence>
<organism evidence="3 4">
    <name type="scientific">Pseudomarimonas arenosa</name>
    <dbReference type="NCBI Taxonomy" id="2774145"/>
    <lineage>
        <taxon>Bacteria</taxon>
        <taxon>Pseudomonadati</taxon>
        <taxon>Pseudomonadota</taxon>
        <taxon>Gammaproteobacteria</taxon>
        <taxon>Lysobacterales</taxon>
        <taxon>Lysobacteraceae</taxon>
        <taxon>Pseudomarimonas</taxon>
    </lineage>
</organism>
<feature type="region of interest" description="Disordered" evidence="1">
    <location>
        <begin position="27"/>
        <end position="50"/>
    </location>
</feature>
<reference evidence="3 4" key="1">
    <citation type="submission" date="2020-09" db="EMBL/GenBank/DDBJ databases">
        <title>Pseudoxanthomonas sp. CAU 1598 isolated from sand of Yaerae Beach.</title>
        <authorList>
            <person name="Kim W."/>
        </authorList>
    </citation>
    <scope>NUCLEOTIDE SEQUENCE [LARGE SCALE GENOMIC DNA]</scope>
    <source>
        <strain evidence="3 4">CAU 1598</strain>
    </source>
</reference>
<dbReference type="InterPro" id="IPR036465">
    <property type="entry name" value="vWFA_dom_sf"/>
</dbReference>
<dbReference type="InterPro" id="IPR002881">
    <property type="entry name" value="DUF58"/>
</dbReference>
<evidence type="ECO:0000313" key="4">
    <source>
        <dbReference type="Proteomes" id="UP000613768"/>
    </source>
</evidence>
<dbReference type="EMBL" id="JACYTR010000008">
    <property type="protein sequence ID" value="MBD8525367.1"/>
    <property type="molecule type" value="Genomic_DNA"/>
</dbReference>
<feature type="domain" description="DUF58" evidence="2">
    <location>
        <begin position="46"/>
        <end position="255"/>
    </location>
</feature>
<evidence type="ECO:0000313" key="3">
    <source>
        <dbReference type="EMBL" id="MBD8525367.1"/>
    </source>
</evidence>
<dbReference type="RefSeq" id="WP_192028708.1">
    <property type="nucleotide sequence ID" value="NZ_JACYTR010000008.1"/>
</dbReference>
<proteinExistence type="predicted"/>
<name>A0AAW3ZL07_9GAMM</name>
<dbReference type="PANTHER" id="PTHR33608:SF7">
    <property type="entry name" value="DUF58 DOMAIN-CONTAINING PROTEIN"/>
    <property type="match status" value="1"/>
</dbReference>
<dbReference type="Pfam" id="PF01882">
    <property type="entry name" value="DUF58"/>
    <property type="match status" value="1"/>
</dbReference>
<protein>
    <submittedName>
        <fullName evidence="3">DUF58 domain-containing protein</fullName>
    </submittedName>
</protein>
<keyword evidence="4" id="KW-1185">Reference proteome</keyword>